<proteinExistence type="predicted"/>
<feature type="region of interest" description="Disordered" evidence="6">
    <location>
        <begin position="1290"/>
        <end position="1319"/>
    </location>
</feature>
<feature type="compositionally biased region" description="Low complexity" evidence="6">
    <location>
        <begin position="196"/>
        <end position="207"/>
    </location>
</feature>
<dbReference type="KEGG" id="ker:91101580"/>
<dbReference type="Gene3D" id="1.10.1000.11">
    <property type="entry name" value="Arf Nucleotide-binding Site Opener,domain 2"/>
    <property type="match status" value="1"/>
</dbReference>
<evidence type="ECO:0000313" key="9">
    <source>
        <dbReference type="Proteomes" id="UP001358614"/>
    </source>
</evidence>
<feature type="region of interest" description="Disordered" evidence="6">
    <location>
        <begin position="1"/>
        <end position="212"/>
    </location>
</feature>
<keyword evidence="1" id="KW-0813">Transport</keyword>
<feature type="compositionally biased region" description="Polar residues" evidence="6">
    <location>
        <begin position="116"/>
        <end position="132"/>
    </location>
</feature>
<dbReference type="RefSeq" id="XP_066082672.1">
    <property type="nucleotide sequence ID" value="XM_066226575.1"/>
</dbReference>
<dbReference type="InterPro" id="IPR015403">
    <property type="entry name" value="Mon2/Sec7/BIG1-like_HDS"/>
</dbReference>
<keyword evidence="4" id="KW-0472">Membrane</keyword>
<dbReference type="FunFam" id="1.10.1000.11:FF:000003">
    <property type="entry name" value="Brefeldin A-inhibited guanine nucleotide-exchange protein 1"/>
    <property type="match status" value="1"/>
</dbReference>
<dbReference type="Pfam" id="PF12783">
    <property type="entry name" value="Sec7-like_HUS"/>
    <property type="match status" value="1"/>
</dbReference>
<dbReference type="SUPFAM" id="SSF48425">
    <property type="entry name" value="Sec7 domain"/>
    <property type="match status" value="1"/>
</dbReference>
<accession>A0AAX4KGP3</accession>
<dbReference type="InterPro" id="IPR016024">
    <property type="entry name" value="ARM-type_fold"/>
</dbReference>
<feature type="region of interest" description="Disordered" evidence="6">
    <location>
        <begin position="831"/>
        <end position="899"/>
    </location>
</feature>
<dbReference type="InterPro" id="IPR032629">
    <property type="entry name" value="DCB_dom"/>
</dbReference>
<evidence type="ECO:0000256" key="6">
    <source>
        <dbReference type="SAM" id="MobiDB-lite"/>
    </source>
</evidence>
<feature type="region of interest" description="Disordered" evidence="6">
    <location>
        <begin position="492"/>
        <end position="548"/>
    </location>
</feature>
<feature type="compositionally biased region" description="Basic and acidic residues" evidence="6">
    <location>
        <begin position="839"/>
        <end position="857"/>
    </location>
</feature>
<dbReference type="InterPro" id="IPR011989">
    <property type="entry name" value="ARM-like"/>
</dbReference>
<evidence type="ECO:0000259" key="7">
    <source>
        <dbReference type="PROSITE" id="PS50190"/>
    </source>
</evidence>
<reference evidence="8 9" key="1">
    <citation type="submission" date="2024-01" db="EMBL/GenBank/DDBJ databases">
        <title>Comparative genomics of Cryptococcus and Kwoniella reveals pathogenesis evolution and contrasting modes of karyotype evolution via chromosome fusion or intercentromeric recombination.</title>
        <authorList>
            <person name="Coelho M.A."/>
            <person name="David-Palma M."/>
            <person name="Shea T."/>
            <person name="Bowers K."/>
            <person name="McGinley-Smith S."/>
            <person name="Mohammad A.W."/>
            <person name="Gnirke A."/>
            <person name="Yurkov A.M."/>
            <person name="Nowrousian M."/>
            <person name="Sun S."/>
            <person name="Cuomo C.A."/>
            <person name="Heitman J."/>
        </authorList>
    </citation>
    <scope>NUCLEOTIDE SEQUENCE [LARGE SCALE GENOMIC DNA]</scope>
    <source>
        <strain evidence="8 9">PYCC6329</strain>
    </source>
</reference>
<dbReference type="InterPro" id="IPR046455">
    <property type="entry name" value="Sec7/BIG1-like_C"/>
</dbReference>
<dbReference type="FunFam" id="1.10.220.20:FF:000002">
    <property type="entry name" value="Brefeldin A-inhibited guanine nucleotide-exchange protein 1"/>
    <property type="match status" value="1"/>
</dbReference>
<keyword evidence="9" id="KW-1185">Reference proteome</keyword>
<sequence length="2024" mass="224140">MGEPAHSPSQQNGSLATPPSAEPAQSSGGLETPLKDVNVGLGIQNGPPTPVKELPPAPSAKDSQPNEQDQDQAIAPLSPSEIPLSPPPPPPKPSKGIPIINKNESKETLQDVELSRTGTPIRSASIVSSQRPEASIRRDSEGPVTSSSRRVSNQASTSVTSLHSITSTPSSRPRSTRPTTTQGSISEGSHSRRDSTMTLSMSHTMSLPPNTPGLHQLSTVLIMPPLQLLVDSKEAKKSASFRAASQKALELCQVSGNGEGSSSAYLHPREIFEPLRLAISNPQTTSVPILITSLDLLSKLISHSFFSEPNGPPKGMSPLPDLITHTITLSYSENSPPQVALQVVKALMAIVLSTDKGMLVHQSSLLKAVRTVYNVFLLSNDAANQVVAQGGLTQMVHHVFGRVIRPEMKSISASGSLSGRRSTVGENEARRLGLGLSDADTKENQEGQPQSQPQTPVPGQEPTKQEEKLTLESFAQPNPNDSIPTAPAVIASDAEPEPGISPSTPSSPPKVPQHTVSIPVPNGDALDTPEPTSAPMQDGPTASAAGGLDEQEGTLDAMGRPIPTEELFVKDAFLVFRALCKLTMKPLVSESEKDLRSHAMRSKLLSLHLVLTVLKSHADLFTNPLVCIPSNTSLEMTPFLQATKQYLCLSLSRNAVSSVNQVFELSVEIFWCMLKHMRAQMKKEIEVLLNEIFIPILEMRHSTIRQKSIILGVFIRLCQDPQALVEIYINYDCDRAALENIYEKLMNIVSKIGQTHFAPPSKEELGQGGSSKQATGSNGPAIPPSLSTSALAGDHGHNAAHYAGLSPEIKLRRQSLECLVAALKSLVAWSTSNPSTKTSQEDHPRPSEDGLGRHHASDSMSGSTAQLAAPTPVWPAENSARSPAPVVSSNGFNTPDIGEDDVGRFESAKQRKNTLQDGIKKFNFKPKRGIASLIEHGFIRSSSPQDIARFLHSNEGLSKAMIGEYLGEGDEEHVAIMHAFVDMLDFSRMKFTDALRMYLQSFRLPGEAQKIDRFMLKFAERYIHGNPDTFFANADAAYIHAFAIIMLNTDAHNPNLKQKRMTKVEFVKNNRGINDGKDLPQEYLEETYDEIQNNEIKMKDEIEVPQATTSGGGLTSVGRDLQREAYVAQSENMASKTESILKAMVRQQRRGLIRPNDQFHTASRLEHVQFMFQVAWMPFLAGISGSLQETDDLDVVYLCLDGLKSAIKIVCLFDMELERNAFVTTLAKFTYLNNLGEMKPKNVEAIKCLLDVAVSDGNNLKTSWKDVLVCVSQLERMQLISSGLDVPDLNRTSSSSDKRKSTTITRKKGPAEEVAEESRSSQVTVAADMVFSTSKNLSGSAIVDFVQALSEVSWEEIQSSGSSARPRMFSLQKLVEISYYNMGRIRLEWSNIWSILGEHFNQVCCHNNPNVSFFALDALRQLAMNFLEKEELSHFGFQKDFLRPFEYTIVNNKNSDAREMVLQCLQQMLQARVQNLRSGWRTMFGVFSASSKVLTERVANYAFELVQLVYKEHFSLVVKYGSFSDLTVCITDFCKVSKFQKISLQAIEMIRGLVPKMLECPECLLPPQQLQQNQNQINTNQDNEVDGKEGKKLLPSDDPMLKYWLPVLHSFYEIIMTGEDLEVRRLALDCLFDTLKTHGTGFSIEFWNTVCQQVLFPIFAILRAKSDIRFRSAEDLSVWLSTTLISALRDLIDLYTVYFQVLQRYLDGLLDILVACICQENDTLARIGTSCFQQLLESNVRKLSPEKWMSIVSAFVQLFKTTTAFQLFDPVLHAEVEPSGTMDDADAPFQKFVAPAPLEPYTESSPPPALTSLTYGEQRRIFKQIIVKCVLQLLLIETTHELLQNDEVYNTIPAEHLLRFMGVLDDSWRFARKFNADKDLRMKLWKVGFMKQLPNLLKQESSSAATLINVLLRMYRDPRDAHRATRNGVLDRLVPLATEIIKDFIALDPDTQPRNITAWTPVVIDILKGCHGFEDEAFETHIPTFYPLVTDILTKEVASEMRLSVRDYLKKVGQVKGFIGGPTI</sequence>
<dbReference type="Proteomes" id="UP001358614">
    <property type="component" value="Chromosome 1"/>
</dbReference>
<dbReference type="GO" id="GO:0015031">
    <property type="term" value="P:protein transport"/>
    <property type="evidence" value="ECO:0007669"/>
    <property type="project" value="UniProtKB-KW"/>
</dbReference>
<feature type="region of interest" description="Disordered" evidence="6">
    <location>
        <begin position="759"/>
        <end position="793"/>
    </location>
</feature>
<dbReference type="SUPFAM" id="SSF48371">
    <property type="entry name" value="ARM repeat"/>
    <property type="match status" value="2"/>
</dbReference>
<dbReference type="Pfam" id="PF20252">
    <property type="entry name" value="BIG2_C"/>
    <property type="match status" value="1"/>
</dbReference>
<dbReference type="Pfam" id="PF09324">
    <property type="entry name" value="Sec7-like_HDS"/>
    <property type="match status" value="1"/>
</dbReference>
<keyword evidence="3" id="KW-0653">Protein transport</keyword>
<evidence type="ECO:0000256" key="5">
    <source>
        <dbReference type="ARBA" id="ARBA00060451"/>
    </source>
</evidence>
<dbReference type="PROSITE" id="PS50190">
    <property type="entry name" value="SEC7"/>
    <property type="match status" value="1"/>
</dbReference>
<dbReference type="GeneID" id="91101580"/>
<dbReference type="GO" id="GO:0030663">
    <property type="term" value="C:COPI-coated vesicle membrane"/>
    <property type="evidence" value="ECO:0007669"/>
    <property type="project" value="UniProtKB-SubCell"/>
</dbReference>
<feature type="domain" description="SEC7" evidence="7">
    <location>
        <begin position="904"/>
        <end position="1094"/>
    </location>
</feature>
<feature type="compositionally biased region" description="Polar residues" evidence="6">
    <location>
        <begin position="7"/>
        <end position="29"/>
    </location>
</feature>
<dbReference type="GO" id="GO:0032012">
    <property type="term" value="P:regulation of ARF protein signal transduction"/>
    <property type="evidence" value="ECO:0007669"/>
    <property type="project" value="InterPro"/>
</dbReference>
<dbReference type="Pfam" id="PF16213">
    <property type="entry name" value="DCB"/>
    <property type="match status" value="1"/>
</dbReference>
<feature type="compositionally biased region" description="Polar residues" evidence="6">
    <location>
        <begin position="143"/>
        <end position="165"/>
    </location>
</feature>
<name>A0AAX4KGP3_9TREE</name>
<evidence type="ECO:0000256" key="3">
    <source>
        <dbReference type="ARBA" id="ARBA00022927"/>
    </source>
</evidence>
<dbReference type="GO" id="GO:0005085">
    <property type="term" value="F:guanyl-nucleotide exchange factor activity"/>
    <property type="evidence" value="ECO:0007669"/>
    <property type="project" value="InterPro"/>
</dbReference>
<feature type="compositionally biased region" description="Low complexity" evidence="6">
    <location>
        <begin position="166"/>
        <end position="181"/>
    </location>
</feature>
<dbReference type="Pfam" id="PF01369">
    <property type="entry name" value="Sec7"/>
    <property type="match status" value="1"/>
</dbReference>
<organism evidence="8 9">
    <name type="scientific">Kwoniella europaea PYCC6329</name>
    <dbReference type="NCBI Taxonomy" id="1423913"/>
    <lineage>
        <taxon>Eukaryota</taxon>
        <taxon>Fungi</taxon>
        <taxon>Dikarya</taxon>
        <taxon>Basidiomycota</taxon>
        <taxon>Agaricomycotina</taxon>
        <taxon>Tremellomycetes</taxon>
        <taxon>Tremellales</taxon>
        <taxon>Cryptococcaceae</taxon>
        <taxon>Kwoniella</taxon>
    </lineage>
</organism>
<feature type="compositionally biased region" description="Pro residues" evidence="6">
    <location>
        <begin position="84"/>
        <end position="93"/>
    </location>
</feature>
<dbReference type="InterPro" id="IPR032691">
    <property type="entry name" value="Mon2/Sec7/BIG1-like_HUS"/>
</dbReference>
<gene>
    <name evidence="8" type="ORF">V865_002776</name>
</gene>
<dbReference type="CDD" id="cd00171">
    <property type="entry name" value="Sec7"/>
    <property type="match status" value="1"/>
</dbReference>
<evidence type="ECO:0000256" key="2">
    <source>
        <dbReference type="ARBA" id="ARBA00022490"/>
    </source>
</evidence>
<evidence type="ECO:0000256" key="4">
    <source>
        <dbReference type="ARBA" id="ARBA00023136"/>
    </source>
</evidence>
<evidence type="ECO:0000256" key="1">
    <source>
        <dbReference type="ARBA" id="ARBA00022448"/>
    </source>
</evidence>
<dbReference type="InterPro" id="IPR023394">
    <property type="entry name" value="Sec7_C_sf"/>
</dbReference>
<protein>
    <recommendedName>
        <fullName evidence="7">SEC7 domain-containing protein</fullName>
    </recommendedName>
</protein>
<dbReference type="Gene3D" id="1.10.220.20">
    <property type="match status" value="1"/>
</dbReference>
<dbReference type="InterPro" id="IPR035999">
    <property type="entry name" value="Sec7_dom_sf"/>
</dbReference>
<keyword evidence="2" id="KW-0963">Cytoplasm</keyword>
<dbReference type="SMART" id="SM00222">
    <property type="entry name" value="Sec7"/>
    <property type="match status" value="1"/>
</dbReference>
<evidence type="ECO:0000313" key="8">
    <source>
        <dbReference type="EMBL" id="WWD04705.1"/>
    </source>
</evidence>
<feature type="region of interest" description="Disordered" evidence="6">
    <location>
        <begin position="439"/>
        <end position="466"/>
    </location>
</feature>
<feature type="compositionally biased region" description="Pro residues" evidence="6">
    <location>
        <begin position="47"/>
        <end position="58"/>
    </location>
</feature>
<dbReference type="Gene3D" id="1.25.10.10">
    <property type="entry name" value="Leucine-rich Repeat Variant"/>
    <property type="match status" value="1"/>
</dbReference>
<dbReference type="PANTHER" id="PTHR10663">
    <property type="entry name" value="GUANYL-NUCLEOTIDE EXCHANGE FACTOR"/>
    <property type="match status" value="1"/>
</dbReference>
<comment type="subcellular location">
    <subcellularLocation>
        <location evidence="5">Cytoplasmic vesicle</location>
        <location evidence="5">COPI-coated vesicle membrane</location>
    </subcellularLocation>
</comment>
<dbReference type="EMBL" id="CP144089">
    <property type="protein sequence ID" value="WWD04705.1"/>
    <property type="molecule type" value="Genomic_DNA"/>
</dbReference>
<dbReference type="InterPro" id="IPR000904">
    <property type="entry name" value="Sec7_dom"/>
</dbReference>
<dbReference type="PANTHER" id="PTHR10663:SF375">
    <property type="entry name" value="LD29171P"/>
    <property type="match status" value="1"/>
</dbReference>